<evidence type="ECO:0000313" key="2">
    <source>
        <dbReference type="EMBL" id="RYO76336.1"/>
    </source>
</evidence>
<name>A0ABY0GWR3_9PEZI</name>
<evidence type="ECO:0000256" key="1">
    <source>
        <dbReference type="SAM" id="MobiDB-lite"/>
    </source>
</evidence>
<feature type="compositionally biased region" description="Polar residues" evidence="1">
    <location>
        <begin position="104"/>
        <end position="125"/>
    </location>
</feature>
<reference evidence="2 3" key="1">
    <citation type="submission" date="2018-06" db="EMBL/GenBank/DDBJ databases">
        <title>Complete Genomes of Monosporascus.</title>
        <authorList>
            <person name="Robinson A.J."/>
            <person name="Natvig D.O."/>
        </authorList>
    </citation>
    <scope>NUCLEOTIDE SEQUENCE [LARGE SCALE GENOMIC DNA]</scope>
    <source>
        <strain evidence="2 3">CBS 609.92</strain>
    </source>
</reference>
<dbReference type="EMBL" id="QJNS01000600">
    <property type="protein sequence ID" value="RYO76336.1"/>
    <property type="molecule type" value="Genomic_DNA"/>
</dbReference>
<comment type="caution">
    <text evidence="2">The sequence shown here is derived from an EMBL/GenBank/DDBJ whole genome shotgun (WGS) entry which is preliminary data.</text>
</comment>
<keyword evidence="3" id="KW-1185">Reference proteome</keyword>
<evidence type="ECO:0000313" key="3">
    <source>
        <dbReference type="Proteomes" id="UP000294003"/>
    </source>
</evidence>
<feature type="region of interest" description="Disordered" evidence="1">
    <location>
        <begin position="82"/>
        <end position="146"/>
    </location>
</feature>
<organism evidence="2 3">
    <name type="scientific">Monosporascus cannonballus</name>
    <dbReference type="NCBI Taxonomy" id="155416"/>
    <lineage>
        <taxon>Eukaryota</taxon>
        <taxon>Fungi</taxon>
        <taxon>Dikarya</taxon>
        <taxon>Ascomycota</taxon>
        <taxon>Pezizomycotina</taxon>
        <taxon>Sordariomycetes</taxon>
        <taxon>Xylariomycetidae</taxon>
        <taxon>Xylariales</taxon>
        <taxon>Xylariales incertae sedis</taxon>
        <taxon>Monosporascus</taxon>
    </lineage>
</organism>
<sequence>MGGRSGMHFRRPWPWAEFPHDEQLSGDSGPAVPNAVAELKVEHFKTVEQVPDQSDSYPEKIYGVMKSESALINELRSDNFEGNLASSRAAPASTRDSGGYQRWQCGTRTRPQPASQQSSNRSDSPYGQIPGPAMAGMQGFPSEGQG</sequence>
<proteinExistence type="predicted"/>
<gene>
    <name evidence="2" type="ORF">DL762_009817</name>
</gene>
<dbReference type="Proteomes" id="UP000294003">
    <property type="component" value="Unassembled WGS sequence"/>
</dbReference>
<protein>
    <submittedName>
        <fullName evidence="2">Uncharacterized protein</fullName>
    </submittedName>
</protein>
<accession>A0ABY0GWR3</accession>